<accession>A0A4D9F290</accession>
<dbReference type="EMBL" id="QXTE01000003">
    <property type="protein sequence ID" value="TFK15685.1"/>
    <property type="molecule type" value="Genomic_DNA"/>
</dbReference>
<dbReference type="AlphaFoldDB" id="A0A4D9F290"/>
<evidence type="ECO:0000313" key="2">
    <source>
        <dbReference type="Proteomes" id="UP000297703"/>
    </source>
</evidence>
<organism evidence="1 2">
    <name type="scientific">Platysternon megacephalum</name>
    <name type="common">big-headed turtle</name>
    <dbReference type="NCBI Taxonomy" id="55544"/>
    <lineage>
        <taxon>Eukaryota</taxon>
        <taxon>Metazoa</taxon>
        <taxon>Chordata</taxon>
        <taxon>Craniata</taxon>
        <taxon>Vertebrata</taxon>
        <taxon>Euteleostomi</taxon>
        <taxon>Archelosauria</taxon>
        <taxon>Testudinata</taxon>
        <taxon>Testudines</taxon>
        <taxon>Cryptodira</taxon>
        <taxon>Durocryptodira</taxon>
        <taxon>Testudinoidea</taxon>
        <taxon>Platysternidae</taxon>
        <taxon>Platysternon</taxon>
    </lineage>
</organism>
<proteinExistence type="predicted"/>
<keyword evidence="2" id="KW-1185">Reference proteome</keyword>
<protein>
    <submittedName>
        <fullName evidence="1">Potassium/sodium hyperpolarization-activated cyclic nucleotide-gated channel 1</fullName>
    </submittedName>
</protein>
<evidence type="ECO:0000313" key="1">
    <source>
        <dbReference type="EMBL" id="TFK15685.1"/>
    </source>
</evidence>
<comment type="caution">
    <text evidence="1">The sequence shown here is derived from an EMBL/GenBank/DDBJ whole genome shotgun (WGS) entry which is preliminary data.</text>
</comment>
<name>A0A4D9F290_9SAUR</name>
<gene>
    <name evidence="1" type="ORF">DR999_PMT00558</name>
</gene>
<reference evidence="1 2" key="1">
    <citation type="submission" date="2019-04" db="EMBL/GenBank/DDBJ databases">
        <title>Draft genome of the big-headed turtle Platysternon megacephalum.</title>
        <authorList>
            <person name="Gong S."/>
        </authorList>
    </citation>
    <scope>NUCLEOTIDE SEQUENCE [LARGE SCALE GENOMIC DNA]</scope>
    <source>
        <strain evidence="1">DO16091913</strain>
        <tissue evidence="1">Muscle</tissue>
    </source>
</reference>
<dbReference type="Proteomes" id="UP000297703">
    <property type="component" value="Unassembled WGS sequence"/>
</dbReference>
<reference evidence="1 2" key="2">
    <citation type="submission" date="2019-04" db="EMBL/GenBank/DDBJ databases">
        <title>The genome sequence of big-headed turtle.</title>
        <authorList>
            <person name="Gong S."/>
        </authorList>
    </citation>
    <scope>NUCLEOTIDE SEQUENCE [LARGE SCALE GENOMIC DNA]</scope>
    <source>
        <strain evidence="1">DO16091913</strain>
        <tissue evidence="1">Muscle</tissue>
    </source>
</reference>
<sequence>MVHQQGGHLEISVYFMPFLDNVSHKGKPVTFRFLKNYYCINKQFDFKSHRATKLNTLYEHILRYCVEICIVILFVNCYEIIQINLEKILTCISLKRYMVELFFVN</sequence>